<dbReference type="Pfam" id="PF23598">
    <property type="entry name" value="LRR_14"/>
    <property type="match status" value="1"/>
</dbReference>
<dbReference type="InterPro" id="IPR034160">
    <property type="entry name" value="TOPRIM_GyrB"/>
</dbReference>
<keyword evidence="17" id="KW-0472">Membrane</keyword>
<dbReference type="Gene3D" id="3.30.230.10">
    <property type="match status" value="1"/>
</dbReference>
<keyword evidence="19" id="KW-0325">Glycoprotein</keyword>
<comment type="function">
    <text evidence="21">Control of topological states of DNA by transient breakage and subsequent rejoining of DNA strands. Topoisomerase II makes double-strand breaks.</text>
</comment>
<evidence type="ECO:0000256" key="3">
    <source>
        <dbReference type="ARBA" id="ARBA00009592"/>
    </source>
</evidence>
<dbReference type="InterPro" id="IPR000565">
    <property type="entry name" value="Topo_IIA_B"/>
</dbReference>
<dbReference type="SUPFAM" id="SSF52058">
    <property type="entry name" value="L domain-like"/>
    <property type="match status" value="1"/>
</dbReference>
<dbReference type="PROSITE" id="PS50880">
    <property type="entry name" value="TOPRIM"/>
    <property type="match status" value="1"/>
</dbReference>
<feature type="domain" description="Toprim" evidence="23">
    <location>
        <begin position="1162"/>
        <end position="1277"/>
    </location>
</feature>
<comment type="subunit">
    <text evidence="21">Homodimer.</text>
</comment>
<keyword evidence="15 21" id="KW-0799">Topoisomerase</keyword>
<evidence type="ECO:0000259" key="23">
    <source>
        <dbReference type="PROSITE" id="PS50880"/>
    </source>
</evidence>
<keyword evidence="11 21" id="KW-0547">Nucleotide-binding</keyword>
<dbReference type="OMA" id="FWNNMPS"/>
<dbReference type="GO" id="GO:0006265">
    <property type="term" value="P:DNA topological change"/>
    <property type="evidence" value="ECO:0007669"/>
    <property type="project" value="UniProtKB-UniRule"/>
</dbReference>
<dbReference type="Gene3D" id="3.80.10.10">
    <property type="entry name" value="Ribonuclease Inhibitor"/>
    <property type="match status" value="3"/>
</dbReference>
<evidence type="ECO:0000256" key="8">
    <source>
        <dbReference type="ARBA" id="ARBA00022723"/>
    </source>
</evidence>
<dbReference type="InterPro" id="IPR032675">
    <property type="entry name" value="LRR_dom_sf"/>
</dbReference>
<dbReference type="InterPro" id="IPR013506">
    <property type="entry name" value="Topo_IIA_bsu_dom2"/>
</dbReference>
<keyword evidence="20 21" id="KW-0413">Isomerase</keyword>
<dbReference type="InterPro" id="IPR014721">
    <property type="entry name" value="Ribsml_uS5_D2-typ_fold_subgr"/>
</dbReference>
<evidence type="ECO:0000256" key="5">
    <source>
        <dbReference type="ARBA" id="ARBA00022475"/>
    </source>
</evidence>
<dbReference type="EMBL" id="CABIKO010000547">
    <property type="protein sequence ID" value="VVA37544.1"/>
    <property type="molecule type" value="Genomic_DNA"/>
</dbReference>
<evidence type="ECO:0000256" key="19">
    <source>
        <dbReference type="ARBA" id="ARBA00023180"/>
    </source>
</evidence>
<evidence type="ECO:0000313" key="24">
    <source>
        <dbReference type="EMBL" id="VVA37544.1"/>
    </source>
</evidence>
<dbReference type="GO" id="GO:0003677">
    <property type="term" value="F:DNA binding"/>
    <property type="evidence" value="ECO:0007669"/>
    <property type="project" value="UniProtKB-UniRule"/>
</dbReference>
<evidence type="ECO:0000256" key="7">
    <source>
        <dbReference type="ARBA" id="ARBA00022692"/>
    </source>
</evidence>
<dbReference type="InterPro" id="IPR003591">
    <property type="entry name" value="Leu-rich_rpt_typical-subtyp"/>
</dbReference>
<evidence type="ECO:0000256" key="16">
    <source>
        <dbReference type="ARBA" id="ARBA00023125"/>
    </source>
</evidence>
<dbReference type="Pfam" id="PF01751">
    <property type="entry name" value="Toprim"/>
    <property type="match status" value="1"/>
</dbReference>
<evidence type="ECO:0000313" key="25">
    <source>
        <dbReference type="Proteomes" id="UP000327085"/>
    </source>
</evidence>
<evidence type="ECO:0000256" key="15">
    <source>
        <dbReference type="ARBA" id="ARBA00023029"/>
    </source>
</evidence>
<evidence type="ECO:0000256" key="14">
    <source>
        <dbReference type="ARBA" id="ARBA00022989"/>
    </source>
</evidence>
<evidence type="ECO:0000256" key="10">
    <source>
        <dbReference type="ARBA" id="ARBA00022737"/>
    </source>
</evidence>
<evidence type="ECO:0000256" key="1">
    <source>
        <dbReference type="ARBA" id="ARBA00000185"/>
    </source>
</evidence>
<dbReference type="InterPro" id="IPR020568">
    <property type="entry name" value="Ribosomal_Su5_D2-typ_SF"/>
</dbReference>
<dbReference type="FunFam" id="3.80.10.10:FF:000221">
    <property type="entry name" value="Leucine-rich repeat receptor-like protein kinase PXL1"/>
    <property type="match status" value="1"/>
</dbReference>
<dbReference type="Pfam" id="PF08263">
    <property type="entry name" value="LRRNT_2"/>
    <property type="match status" value="1"/>
</dbReference>
<keyword evidence="13" id="KW-0460">Magnesium</keyword>
<keyword evidence="7" id="KW-0812">Transmembrane</keyword>
<dbReference type="InterPro" id="IPR002288">
    <property type="entry name" value="DNA_gyrase_B_C"/>
</dbReference>
<accession>A0A5E4GCN5</accession>
<dbReference type="CDD" id="cd03366">
    <property type="entry name" value="TOPRIM_TopoIIA_GyrB"/>
    <property type="match status" value="1"/>
</dbReference>
<keyword evidence="8" id="KW-0479">Metal-binding</keyword>
<dbReference type="Pfam" id="PF00560">
    <property type="entry name" value="LRR_1"/>
    <property type="match status" value="9"/>
</dbReference>
<dbReference type="InterPro" id="IPR055414">
    <property type="entry name" value="LRR_R13L4/SHOC2-like"/>
</dbReference>
<keyword evidence="18" id="KW-0675">Receptor</keyword>
<evidence type="ECO:0000256" key="4">
    <source>
        <dbReference type="ARBA" id="ARBA00010708"/>
    </source>
</evidence>
<evidence type="ECO:0000256" key="2">
    <source>
        <dbReference type="ARBA" id="ARBA00004251"/>
    </source>
</evidence>
<proteinExistence type="inferred from homology"/>
<dbReference type="InterPro" id="IPR018522">
    <property type="entry name" value="TopoIIA_CS"/>
</dbReference>
<dbReference type="GO" id="GO:0005524">
    <property type="term" value="F:ATP binding"/>
    <property type="evidence" value="ECO:0007669"/>
    <property type="project" value="UniProtKB-UniRule"/>
</dbReference>
<dbReference type="GO" id="GO:0005886">
    <property type="term" value="C:plasma membrane"/>
    <property type="evidence" value="ECO:0007669"/>
    <property type="project" value="UniProtKB-SubCell"/>
</dbReference>
<keyword evidence="5" id="KW-1003">Cell membrane</keyword>
<comment type="similarity">
    <text evidence="3">Belongs to the RLP family.</text>
</comment>
<dbReference type="FunFam" id="3.40.50.670:FF:000002">
    <property type="entry name" value="DNA gyrase subunit B"/>
    <property type="match status" value="1"/>
</dbReference>
<gene>
    <name evidence="24" type="ORF">ALMOND_2B035051</name>
</gene>
<dbReference type="InterPro" id="IPR001611">
    <property type="entry name" value="Leu-rich_rpt"/>
</dbReference>
<comment type="subcellular location">
    <subcellularLocation>
        <location evidence="2">Cell membrane</location>
        <topology evidence="2">Single-pass type I membrane protein</topology>
    </subcellularLocation>
</comment>
<reference evidence="25" key="1">
    <citation type="journal article" date="2020" name="Plant J.">
        <title>Transposons played a major role in the diversification between the closely related almond and peach genomes: results from the almond genome sequence.</title>
        <authorList>
            <person name="Alioto T."/>
            <person name="Alexiou K.G."/>
            <person name="Bardil A."/>
            <person name="Barteri F."/>
            <person name="Castanera R."/>
            <person name="Cruz F."/>
            <person name="Dhingra A."/>
            <person name="Duval H."/>
            <person name="Fernandez I Marti A."/>
            <person name="Frias L."/>
            <person name="Galan B."/>
            <person name="Garcia J.L."/>
            <person name="Howad W."/>
            <person name="Gomez-Garrido J."/>
            <person name="Gut M."/>
            <person name="Julca I."/>
            <person name="Morata J."/>
            <person name="Puigdomenech P."/>
            <person name="Ribeca P."/>
            <person name="Rubio Cabetas M.J."/>
            <person name="Vlasova A."/>
            <person name="Wirthensohn M."/>
            <person name="Garcia-Mas J."/>
            <person name="Gabaldon T."/>
            <person name="Casacuberta J.M."/>
            <person name="Arus P."/>
        </authorList>
    </citation>
    <scope>NUCLEOTIDE SEQUENCE [LARGE SCALE GENOMIC DNA]</scope>
    <source>
        <strain evidence="25">cv. Texas</strain>
    </source>
</reference>
<evidence type="ECO:0000256" key="6">
    <source>
        <dbReference type="ARBA" id="ARBA00022614"/>
    </source>
</evidence>
<dbReference type="SUPFAM" id="SSF52047">
    <property type="entry name" value="RNI-like"/>
    <property type="match status" value="1"/>
</dbReference>
<evidence type="ECO:0000256" key="18">
    <source>
        <dbReference type="ARBA" id="ARBA00023170"/>
    </source>
</evidence>
<comment type="similarity">
    <text evidence="21">Belongs to the type II topoisomerase family.</text>
</comment>
<evidence type="ECO:0000256" key="22">
    <source>
        <dbReference type="SAM" id="SignalP"/>
    </source>
</evidence>
<dbReference type="FunFam" id="3.30.230.10:FF:000005">
    <property type="entry name" value="DNA gyrase subunit B"/>
    <property type="match status" value="1"/>
</dbReference>
<dbReference type="Gramene" id="VVA37544">
    <property type="protein sequence ID" value="VVA37544"/>
    <property type="gene ID" value="Prudul26B035051"/>
</dbReference>
<dbReference type="Pfam" id="PF00204">
    <property type="entry name" value="DNA_gyraseB"/>
    <property type="match status" value="1"/>
</dbReference>
<dbReference type="PRINTS" id="PR00418">
    <property type="entry name" value="TPI2FAMILY"/>
</dbReference>
<dbReference type="Gene3D" id="3.30.565.10">
    <property type="entry name" value="Histidine kinase-like ATPase, C-terminal domain"/>
    <property type="match status" value="1"/>
</dbReference>
<name>A0A5E4GCN5_PRUDU</name>
<dbReference type="GO" id="GO:0046872">
    <property type="term" value="F:metal ion binding"/>
    <property type="evidence" value="ECO:0007669"/>
    <property type="project" value="UniProtKB-KW"/>
</dbReference>
<keyword evidence="12 21" id="KW-0067">ATP-binding</keyword>
<keyword evidence="9 22" id="KW-0732">Signal</keyword>
<keyword evidence="16 21" id="KW-0238">DNA-binding</keyword>
<dbReference type="SUPFAM" id="SSF54211">
    <property type="entry name" value="Ribosomal protein S5 domain 2-like"/>
    <property type="match status" value="1"/>
</dbReference>
<comment type="similarity">
    <text evidence="4">Belongs to the type II topoisomerase GyrB family.</text>
</comment>
<sequence length="1381" mass="152702">MGHCSASASIHLVSLIILSGILSLETIKLGFCSDDHNVGCIDIERKALLKLKQGLTDPSRRLSSWVGEDCCKWSGVGCNNITGRVNRLDLGNRDGFDYYGSTEHAFRGEINPSLLVLKDLVYLDLSMNFFEGVFPSFIGSLEKLKYLDLSGLFFVGVIPPNLGNLSRLLYLDLSTFEADNPIETDLQWLATLSSLKYLNLGGVNLTKTTSYWLPAVNMLPSLVELHLPSCSLSMLPLTLPSINFTSLSVLDLSGNQFNSTIPPWLFNLTELEMLDLTDNSLTGKLPDSLGYLKSLRYLNLSSNSLEGSIPKSIGNLTSLEEFNLEGNQMSGIIPESLGELSSLVSLRMIYNAWEGAITEAHFMKLGGLKEVTIGNYDRNISLVFNISSDWIPPFKLRYLYITSCQLGPKFPTWLRNQTELTTVVLRSARISGTIPDWFLQLDLQLDVLNFADNQLSGRVPNSLRFSSYDSSVDLTSNSFEGPLPLWSSNISWLYLRDNLFSGPISHNIGQVMPNLIYLDISTNSLSGSIPLFLGNLSQLQFILISNNLLSGEIPHFWNNMPSLGCIDLSNNSLSGTIPRSLSSLTSLEFLGLSSNNFSGEVPSLKNCTHLNFLDLGDNKFSGPILASIGESMPSLQILSLRSNSFTGSIPLKLCGLSTLHILDFSHNNLSGNIPHCIGNLSYLKSESADYYSYGYLGRFELVSKGRVFLYDYGSMLSLVTSVDLSDNKLSGEIPMELTSLIKLGTLNLSMNHLTGNIPTNIGNLESIETLDLSKNKLSGSIPQSMVSLTFLNHLNLSYNNLSGKIPTGNQFNTFVDPSISEGNPGLSSCPLPIVCQDNVGAPQVPSGDGGEDDDSKLEKLQFVISLVIGFCAGFWGVFGTSAMKRSWRYAYFHFLDKVKDVVLYFVSAIDGSVSIADNGRGILTDMHPATKKSALETVLMLMITLRQEDTDPEKNHHNEYFYAGGLVEYVRWLNTDNKPLHDVVGFRKEVDGITIDVALQWCSDAYSDTMLGYANSIRTVDGGTHIDGTKASLTRTLNSLGKKSKIIKEKDITLSGEHVREGLTCVISVKVANPEFEGQTKTRLGNPEVRRVVDQSLQEYLTEYLELHPDVLDSILSKSLNALKAALAAKRARELVRQKSVLRSSSLPGKLADCSSTNPEESEIFIVEGDSAGGSAKQGRDRRFQAILPLRGKILNIERKDEAAMYKNEEIQNLILGLGLGVKGEDFKKEALRYHKIIILTDADIDGAHIRTLLLTFFFRYQRALFDEGYIYVGVPPLYKVERGKQAKYCYDDAELKMLQSSFPPNASYNIQRFKGLGEMMPAQLWETTMNPEQRLLKRLGVEDAAEANIVFSSLMGARVDYRKELIKNSASMVNLDQLDI</sequence>
<evidence type="ECO:0000256" key="9">
    <source>
        <dbReference type="ARBA" id="ARBA00022729"/>
    </source>
</evidence>
<keyword evidence="14" id="KW-1133">Transmembrane helix</keyword>
<protein>
    <recommendedName>
        <fullName evidence="21">DNA topoisomerase 2</fullName>
        <ecNumber evidence="21">5.6.2.2</ecNumber>
    </recommendedName>
</protein>
<dbReference type="InterPro" id="IPR006171">
    <property type="entry name" value="TOPRIM_dom"/>
</dbReference>
<evidence type="ECO:0000256" key="20">
    <source>
        <dbReference type="ARBA" id="ARBA00023235"/>
    </source>
</evidence>
<dbReference type="InParanoid" id="A0A5E4GCN5"/>
<dbReference type="GO" id="GO:0003918">
    <property type="term" value="F:DNA topoisomerase type II (double strand cut, ATP-hydrolyzing) activity"/>
    <property type="evidence" value="ECO:0007669"/>
    <property type="project" value="UniProtKB-UniRule"/>
</dbReference>
<dbReference type="PANTHER" id="PTHR48063">
    <property type="entry name" value="LRR RECEPTOR-LIKE KINASE"/>
    <property type="match status" value="1"/>
</dbReference>
<dbReference type="InterPro" id="IPR013759">
    <property type="entry name" value="Topo_IIA_B_C"/>
</dbReference>
<comment type="catalytic activity">
    <reaction evidence="1 21">
        <text>ATP-dependent breakage, passage and rejoining of double-stranded DNA.</text>
        <dbReference type="EC" id="5.6.2.2"/>
    </reaction>
</comment>
<dbReference type="Gene3D" id="3.40.50.670">
    <property type="match status" value="1"/>
</dbReference>
<dbReference type="EC" id="5.6.2.2" evidence="21"/>
<dbReference type="Proteomes" id="UP000327085">
    <property type="component" value="Chromosome 7"/>
</dbReference>
<dbReference type="InterPro" id="IPR013210">
    <property type="entry name" value="LRR_N_plant-typ"/>
</dbReference>
<dbReference type="PRINTS" id="PR01159">
    <property type="entry name" value="DNAGYRASEB"/>
</dbReference>
<dbReference type="InterPro" id="IPR001241">
    <property type="entry name" value="Topo_IIA"/>
</dbReference>
<evidence type="ECO:0000256" key="17">
    <source>
        <dbReference type="ARBA" id="ARBA00023136"/>
    </source>
</evidence>
<organism evidence="24 25">
    <name type="scientific">Prunus dulcis</name>
    <name type="common">Almond</name>
    <name type="synonym">Amygdalus dulcis</name>
    <dbReference type="NCBI Taxonomy" id="3755"/>
    <lineage>
        <taxon>Eukaryota</taxon>
        <taxon>Viridiplantae</taxon>
        <taxon>Streptophyta</taxon>
        <taxon>Embryophyta</taxon>
        <taxon>Tracheophyta</taxon>
        <taxon>Spermatophyta</taxon>
        <taxon>Magnoliopsida</taxon>
        <taxon>eudicotyledons</taxon>
        <taxon>Gunneridae</taxon>
        <taxon>Pentapetalae</taxon>
        <taxon>rosids</taxon>
        <taxon>fabids</taxon>
        <taxon>Rosales</taxon>
        <taxon>Rosaceae</taxon>
        <taxon>Amygdaloideae</taxon>
        <taxon>Amygdaleae</taxon>
        <taxon>Prunus</taxon>
    </lineage>
</organism>
<evidence type="ECO:0000256" key="13">
    <source>
        <dbReference type="ARBA" id="ARBA00022842"/>
    </source>
</evidence>
<evidence type="ECO:0000256" key="21">
    <source>
        <dbReference type="RuleBase" id="RU362094"/>
    </source>
</evidence>
<dbReference type="Pfam" id="PF00986">
    <property type="entry name" value="DNA_gyraseB_C"/>
    <property type="match status" value="1"/>
</dbReference>
<dbReference type="FunFam" id="3.80.10.10:FF:000213">
    <property type="entry name" value="Tyrosine-sulfated glycopeptide receptor 1"/>
    <property type="match status" value="1"/>
</dbReference>
<dbReference type="SUPFAM" id="SSF56719">
    <property type="entry name" value="Type II DNA topoisomerase"/>
    <property type="match status" value="1"/>
</dbReference>
<dbReference type="InterPro" id="IPR046956">
    <property type="entry name" value="RLP23-like"/>
</dbReference>
<dbReference type="PANTHER" id="PTHR48063:SF81">
    <property type="entry name" value="LEUCINE-RICH REPEAT-CONTAINING N-TERMINAL PLANT-TYPE DOMAIN-CONTAINING PROTEIN"/>
    <property type="match status" value="1"/>
</dbReference>
<dbReference type="InterPro" id="IPR013760">
    <property type="entry name" value="Topo_IIA-like_dom_sf"/>
</dbReference>
<dbReference type="FunFam" id="3.80.10.10:FF:000095">
    <property type="entry name" value="LRR receptor-like serine/threonine-protein kinase GSO1"/>
    <property type="match status" value="1"/>
</dbReference>
<feature type="chain" id="PRO_5022790677" description="DNA topoisomerase 2" evidence="22">
    <location>
        <begin position="24"/>
        <end position="1381"/>
    </location>
</feature>
<keyword evidence="10" id="KW-0677">Repeat</keyword>
<dbReference type="CDD" id="cd00822">
    <property type="entry name" value="TopoII_Trans_DNA_gyrase"/>
    <property type="match status" value="1"/>
</dbReference>
<evidence type="ECO:0000256" key="11">
    <source>
        <dbReference type="ARBA" id="ARBA00022741"/>
    </source>
</evidence>
<dbReference type="SMART" id="SM00433">
    <property type="entry name" value="TOP2c"/>
    <property type="match status" value="1"/>
</dbReference>
<evidence type="ECO:0000256" key="12">
    <source>
        <dbReference type="ARBA" id="ARBA00022840"/>
    </source>
</evidence>
<dbReference type="PROSITE" id="PS00177">
    <property type="entry name" value="TOPOISOMERASE_II"/>
    <property type="match status" value="1"/>
</dbReference>
<dbReference type="InterPro" id="IPR036890">
    <property type="entry name" value="HATPase_C_sf"/>
</dbReference>
<dbReference type="SMART" id="SM00369">
    <property type="entry name" value="LRR_TYP"/>
    <property type="match status" value="8"/>
</dbReference>
<feature type="signal peptide" evidence="22">
    <location>
        <begin position="1"/>
        <end position="23"/>
    </location>
</feature>
<keyword evidence="6" id="KW-0433">Leucine-rich repeat</keyword>